<evidence type="ECO:0000313" key="3">
    <source>
        <dbReference type="Proteomes" id="UP000054007"/>
    </source>
</evidence>
<organism evidence="2 3">
    <name type="scientific">Cylindrobasidium torrendii FP15055 ss-10</name>
    <dbReference type="NCBI Taxonomy" id="1314674"/>
    <lineage>
        <taxon>Eukaryota</taxon>
        <taxon>Fungi</taxon>
        <taxon>Dikarya</taxon>
        <taxon>Basidiomycota</taxon>
        <taxon>Agaricomycotina</taxon>
        <taxon>Agaricomycetes</taxon>
        <taxon>Agaricomycetidae</taxon>
        <taxon>Agaricales</taxon>
        <taxon>Marasmiineae</taxon>
        <taxon>Physalacriaceae</taxon>
        <taxon>Cylindrobasidium</taxon>
    </lineage>
</organism>
<reference evidence="2 3" key="1">
    <citation type="journal article" date="2015" name="Fungal Genet. Biol.">
        <title>Evolution of novel wood decay mechanisms in Agaricales revealed by the genome sequences of Fistulina hepatica and Cylindrobasidium torrendii.</title>
        <authorList>
            <person name="Floudas D."/>
            <person name="Held B.W."/>
            <person name="Riley R."/>
            <person name="Nagy L.G."/>
            <person name="Koehler G."/>
            <person name="Ransdell A.S."/>
            <person name="Younus H."/>
            <person name="Chow J."/>
            <person name="Chiniquy J."/>
            <person name="Lipzen A."/>
            <person name="Tritt A."/>
            <person name="Sun H."/>
            <person name="Haridas S."/>
            <person name="LaButti K."/>
            <person name="Ohm R.A."/>
            <person name="Kues U."/>
            <person name="Blanchette R.A."/>
            <person name="Grigoriev I.V."/>
            <person name="Minto R.E."/>
            <person name="Hibbett D.S."/>
        </authorList>
    </citation>
    <scope>NUCLEOTIDE SEQUENCE [LARGE SCALE GENOMIC DNA]</scope>
    <source>
        <strain evidence="2 3">FP15055 ss-10</strain>
    </source>
</reference>
<keyword evidence="3" id="KW-1185">Reference proteome</keyword>
<sequence length="187" mass="20141">MVMPEEQFAPPPTLPDVAPQMHQHSHAPSVTSMTGPGLAGQGAFYNARPDPQQYSDHPYATSPPPRMAPMPIAAPLRERQQYVFGQTPGQQMPEEHYDNMNGVYSAEPQMQTVYNPEAYSGYHAYSPDVHQAQSAGYVAEGYPGNEYAHPSGAHAAGAHPSNGYVQESSHGRSKSATTVVDDAYGGI</sequence>
<feature type="compositionally biased region" description="Polar residues" evidence="1">
    <location>
        <begin position="163"/>
        <end position="178"/>
    </location>
</feature>
<feature type="compositionally biased region" description="Low complexity" evidence="1">
    <location>
        <begin position="148"/>
        <end position="161"/>
    </location>
</feature>
<gene>
    <name evidence="2" type="ORF">CYLTODRAFT_236296</name>
</gene>
<feature type="region of interest" description="Disordered" evidence="1">
    <location>
        <begin position="1"/>
        <end position="64"/>
    </location>
</feature>
<dbReference type="AlphaFoldDB" id="A0A0D7AVB1"/>
<protein>
    <submittedName>
        <fullName evidence="2">Uncharacterized protein</fullName>
    </submittedName>
</protein>
<dbReference type="EMBL" id="KN881014">
    <property type="protein sequence ID" value="KIY61201.1"/>
    <property type="molecule type" value="Genomic_DNA"/>
</dbReference>
<dbReference type="Proteomes" id="UP000054007">
    <property type="component" value="Unassembled WGS sequence"/>
</dbReference>
<proteinExistence type="predicted"/>
<name>A0A0D7AVB1_9AGAR</name>
<dbReference type="STRING" id="1314674.A0A0D7AVB1"/>
<feature type="region of interest" description="Disordered" evidence="1">
    <location>
        <begin position="148"/>
        <end position="187"/>
    </location>
</feature>
<evidence type="ECO:0000313" key="2">
    <source>
        <dbReference type="EMBL" id="KIY61201.1"/>
    </source>
</evidence>
<dbReference type="OrthoDB" id="3263296at2759"/>
<evidence type="ECO:0000256" key="1">
    <source>
        <dbReference type="SAM" id="MobiDB-lite"/>
    </source>
</evidence>
<accession>A0A0D7AVB1</accession>